<evidence type="ECO:0000313" key="3">
    <source>
        <dbReference type="Proteomes" id="UP001152797"/>
    </source>
</evidence>
<gene>
    <name evidence="1" type="ORF">C1SCF055_LOCUS3889</name>
</gene>
<dbReference type="AlphaFoldDB" id="A0A9P1FI92"/>
<dbReference type="Proteomes" id="UP001152797">
    <property type="component" value="Unassembled WGS sequence"/>
</dbReference>
<protein>
    <submittedName>
        <fullName evidence="2">Phosphoribosyl-ATP pyrophosphatase</fullName>
    </submittedName>
</protein>
<evidence type="ECO:0000313" key="1">
    <source>
        <dbReference type="EMBL" id="CAI3975590.1"/>
    </source>
</evidence>
<name>A0A9P1FI92_9DINO</name>
<reference evidence="1" key="1">
    <citation type="submission" date="2022-10" db="EMBL/GenBank/DDBJ databases">
        <authorList>
            <person name="Chen Y."/>
            <person name="Dougan E. K."/>
            <person name="Chan C."/>
            <person name="Rhodes N."/>
            <person name="Thang M."/>
        </authorList>
    </citation>
    <scope>NUCLEOTIDE SEQUENCE</scope>
</reference>
<organism evidence="1">
    <name type="scientific">Cladocopium goreaui</name>
    <dbReference type="NCBI Taxonomy" id="2562237"/>
    <lineage>
        <taxon>Eukaryota</taxon>
        <taxon>Sar</taxon>
        <taxon>Alveolata</taxon>
        <taxon>Dinophyceae</taxon>
        <taxon>Suessiales</taxon>
        <taxon>Symbiodiniaceae</taxon>
        <taxon>Cladocopium</taxon>
    </lineage>
</organism>
<proteinExistence type="predicted"/>
<keyword evidence="3" id="KW-1185">Reference proteome</keyword>
<sequence length="387" mass="42990">MIDAGNSATYGAISAAPTVSTLTLLSGRHPMLAKELKTAVDKVVEANPCLSARVVNKDNRMLLEPGVHKDIFFRVVDPPKECPLIGSLDLKGKLQFLQNLEQNFTNPGTAMNTIKSGCQVFLVELMTFPEPYVCFVIHLSHLVGDAKTLYDIVSQLNAILAGRQIEALDWECPARNNFELLPLSLKDRQKVINWGCFGWLGQLLFGPKRQNHVSLLSKSQIEQEKERQKTSKSKFLSSNDIITAALSRSIKNSYVMNVAVNMRNKAGVPGNVAGNYWHSVPMDHQAAADPNTIREFLPKLEYYKDGEVPCWPFFRGRYSFITNWTSFTTPFQVEGLTLDCHAVHGNFLRENPTNVAVVFHCAKDTMALSHNVPATNIDPTGLGAICQ</sequence>
<reference evidence="2 3" key="2">
    <citation type="submission" date="2024-05" db="EMBL/GenBank/DDBJ databases">
        <authorList>
            <person name="Chen Y."/>
            <person name="Shah S."/>
            <person name="Dougan E. K."/>
            <person name="Thang M."/>
            <person name="Chan C."/>
        </authorList>
    </citation>
    <scope>NUCLEOTIDE SEQUENCE [LARGE SCALE GENOMIC DNA]</scope>
</reference>
<comment type="caution">
    <text evidence="1">The sequence shown here is derived from an EMBL/GenBank/DDBJ whole genome shotgun (WGS) entry which is preliminary data.</text>
</comment>
<dbReference type="EMBL" id="CAMXCT010000213">
    <property type="protein sequence ID" value="CAI3975590.1"/>
    <property type="molecule type" value="Genomic_DNA"/>
</dbReference>
<dbReference type="EMBL" id="CAMXCT020000213">
    <property type="protein sequence ID" value="CAL1128965.1"/>
    <property type="molecule type" value="Genomic_DNA"/>
</dbReference>
<evidence type="ECO:0000313" key="2">
    <source>
        <dbReference type="EMBL" id="CAL4762902.1"/>
    </source>
</evidence>
<accession>A0A9P1FI92</accession>
<dbReference type="EMBL" id="CAMXCT030000213">
    <property type="protein sequence ID" value="CAL4762902.1"/>
    <property type="molecule type" value="Genomic_DNA"/>
</dbReference>
<dbReference type="OrthoDB" id="2015434at2759"/>